<keyword evidence="3 4" id="KW-0687">Ribonucleoprotein</keyword>
<evidence type="ECO:0000256" key="4">
    <source>
        <dbReference type="HAMAP-Rule" id="MF_00511"/>
    </source>
</evidence>
<comment type="similarity">
    <text evidence="1 4">Belongs to the eukaryotic ribosomal protein eS17 family.</text>
</comment>
<dbReference type="GO" id="GO:0005840">
    <property type="term" value="C:ribosome"/>
    <property type="evidence" value="ECO:0007669"/>
    <property type="project" value="UniProtKB-KW"/>
</dbReference>
<dbReference type="InterPro" id="IPR018273">
    <property type="entry name" value="Ribosomal_eS17_CS"/>
</dbReference>
<name>A0A7J3ZIJ8_9CREN</name>
<sequence length="76" mass="9017">MGKVRTLMIKRTARKLLKEFPALFTDDFEHNKQVVRKLVEVPSKRVRNKIAGYITHLVRIKKRQEALEEEQVEEAK</sequence>
<dbReference type="GO" id="GO:0003735">
    <property type="term" value="F:structural constituent of ribosome"/>
    <property type="evidence" value="ECO:0007669"/>
    <property type="project" value="InterPro"/>
</dbReference>
<dbReference type="HAMAP" id="MF_00511">
    <property type="entry name" value="Ribosomal_eS17"/>
    <property type="match status" value="1"/>
</dbReference>
<dbReference type="PROSITE" id="PS00712">
    <property type="entry name" value="RIBOSOMAL_S17E"/>
    <property type="match status" value="1"/>
</dbReference>
<gene>
    <name evidence="4" type="primary">rps17e</name>
    <name evidence="5" type="ORF">ENM78_00155</name>
</gene>
<proteinExistence type="inferred from homology"/>
<dbReference type="EMBL" id="DRZC01000005">
    <property type="protein sequence ID" value="HHQ79869.1"/>
    <property type="molecule type" value="Genomic_DNA"/>
</dbReference>
<keyword evidence="2 4" id="KW-0689">Ribosomal protein</keyword>
<evidence type="ECO:0000256" key="2">
    <source>
        <dbReference type="ARBA" id="ARBA00022980"/>
    </source>
</evidence>
<dbReference type="InterPro" id="IPR036401">
    <property type="entry name" value="Ribosomal_eS17_sf"/>
</dbReference>
<evidence type="ECO:0000313" key="5">
    <source>
        <dbReference type="EMBL" id="HHQ79869.1"/>
    </source>
</evidence>
<organism evidence="5">
    <name type="scientific">Fervidicoccus fontis</name>
    <dbReference type="NCBI Taxonomy" id="683846"/>
    <lineage>
        <taxon>Archaea</taxon>
        <taxon>Thermoproteota</taxon>
        <taxon>Thermoprotei</taxon>
        <taxon>Fervidicoccales</taxon>
        <taxon>Fervidicoccaceae</taxon>
        <taxon>Fervidicoccus</taxon>
    </lineage>
</organism>
<evidence type="ECO:0000256" key="1">
    <source>
        <dbReference type="ARBA" id="ARBA00010444"/>
    </source>
</evidence>
<dbReference type="Gene3D" id="1.10.60.20">
    <property type="entry name" value="Ribosomal protein S17e-like"/>
    <property type="match status" value="1"/>
</dbReference>
<dbReference type="InterPro" id="IPR001210">
    <property type="entry name" value="Ribosomal_eS17"/>
</dbReference>
<comment type="caution">
    <text evidence="5">The sequence shown here is derived from an EMBL/GenBank/DDBJ whole genome shotgun (WGS) entry which is preliminary data.</text>
</comment>
<dbReference type="GO" id="GO:0005829">
    <property type="term" value="C:cytosol"/>
    <property type="evidence" value="ECO:0007669"/>
    <property type="project" value="UniProtKB-ARBA"/>
</dbReference>
<dbReference type="Pfam" id="PF00833">
    <property type="entry name" value="Ribosomal_S17e"/>
    <property type="match status" value="1"/>
</dbReference>
<protein>
    <recommendedName>
        <fullName evidence="4">Small ribosomal subunit protein eS17</fullName>
    </recommendedName>
</protein>
<dbReference type="SUPFAM" id="SSF116820">
    <property type="entry name" value="Rps17e-like"/>
    <property type="match status" value="1"/>
</dbReference>
<dbReference type="PANTHER" id="PTHR10732:SF0">
    <property type="entry name" value="40S RIBOSOMAL PROTEIN S17"/>
    <property type="match status" value="1"/>
</dbReference>
<dbReference type="GO" id="GO:1990904">
    <property type="term" value="C:ribonucleoprotein complex"/>
    <property type="evidence" value="ECO:0007669"/>
    <property type="project" value="UniProtKB-KW"/>
</dbReference>
<dbReference type="GO" id="GO:0006412">
    <property type="term" value="P:translation"/>
    <property type="evidence" value="ECO:0007669"/>
    <property type="project" value="UniProtKB-UniRule"/>
</dbReference>
<dbReference type="NCBIfam" id="NF002242">
    <property type="entry name" value="PRK01151.1"/>
    <property type="match status" value="1"/>
</dbReference>
<accession>A0A7J3ZIJ8</accession>
<dbReference type="PANTHER" id="PTHR10732">
    <property type="entry name" value="40S RIBOSOMAL PROTEIN S17"/>
    <property type="match status" value="1"/>
</dbReference>
<reference evidence="5" key="1">
    <citation type="journal article" date="2020" name="mSystems">
        <title>Genome- and Community-Level Interaction Insights into Carbon Utilization and Element Cycling Functions of Hydrothermarchaeota in Hydrothermal Sediment.</title>
        <authorList>
            <person name="Zhou Z."/>
            <person name="Liu Y."/>
            <person name="Xu W."/>
            <person name="Pan J."/>
            <person name="Luo Z.H."/>
            <person name="Li M."/>
        </authorList>
    </citation>
    <scope>NUCLEOTIDE SEQUENCE [LARGE SCALE GENOMIC DNA]</scope>
    <source>
        <strain evidence="5">SpSt-1116</strain>
    </source>
</reference>
<evidence type="ECO:0000256" key="3">
    <source>
        <dbReference type="ARBA" id="ARBA00023274"/>
    </source>
</evidence>
<dbReference type="AlphaFoldDB" id="A0A7J3ZIJ8"/>